<protein>
    <submittedName>
        <fullName evidence="2">Glutathione S-transferase</fullName>
    </submittedName>
</protein>
<dbReference type="OrthoDB" id="9799538at2"/>
<name>A0A3E0TQ94_9GAMM</name>
<reference evidence="2 3" key="1">
    <citation type="submission" date="2018-08" db="EMBL/GenBank/DDBJ databases">
        <title>Thalassotalea euphylliae genome.</title>
        <authorList>
            <person name="Summers S."/>
            <person name="Rice S.A."/>
            <person name="Freckelton M.L."/>
            <person name="Nedved B.T."/>
            <person name="Hadfield M.G."/>
        </authorList>
    </citation>
    <scope>NUCLEOTIDE SEQUENCE [LARGE SCALE GENOMIC DNA]</scope>
    <source>
        <strain evidence="2 3">H1</strain>
    </source>
</reference>
<dbReference type="GO" id="GO:0016740">
    <property type="term" value="F:transferase activity"/>
    <property type="evidence" value="ECO:0007669"/>
    <property type="project" value="UniProtKB-KW"/>
</dbReference>
<keyword evidence="2" id="KW-0808">Transferase</keyword>
<dbReference type="SUPFAM" id="SSF52833">
    <property type="entry name" value="Thioredoxin-like"/>
    <property type="match status" value="1"/>
</dbReference>
<gene>
    <name evidence="2" type="ORF">DXX93_06235</name>
</gene>
<organism evidence="2 3">
    <name type="scientific">Thalassotalea euphylliae</name>
    <dbReference type="NCBI Taxonomy" id="1655234"/>
    <lineage>
        <taxon>Bacteria</taxon>
        <taxon>Pseudomonadati</taxon>
        <taxon>Pseudomonadota</taxon>
        <taxon>Gammaproteobacteria</taxon>
        <taxon>Alteromonadales</taxon>
        <taxon>Colwelliaceae</taxon>
        <taxon>Thalassotalea</taxon>
    </lineage>
</organism>
<feature type="domain" description="GST N-terminal" evidence="1">
    <location>
        <begin position="9"/>
        <end position="73"/>
    </location>
</feature>
<comment type="caution">
    <text evidence="2">The sequence shown here is derived from an EMBL/GenBank/DDBJ whole genome shotgun (WGS) entry which is preliminary data.</text>
</comment>
<dbReference type="AlphaFoldDB" id="A0A3E0TQ94"/>
<dbReference type="InterPro" id="IPR036249">
    <property type="entry name" value="Thioredoxin-like_sf"/>
</dbReference>
<dbReference type="Pfam" id="PF13409">
    <property type="entry name" value="GST_N_2"/>
    <property type="match status" value="1"/>
</dbReference>
<dbReference type="EMBL" id="QUOU01000001">
    <property type="protein sequence ID" value="REL26222.1"/>
    <property type="molecule type" value="Genomic_DNA"/>
</dbReference>
<evidence type="ECO:0000313" key="2">
    <source>
        <dbReference type="EMBL" id="REL26222.1"/>
    </source>
</evidence>
<dbReference type="Gene3D" id="3.40.30.10">
    <property type="entry name" value="Glutaredoxin"/>
    <property type="match status" value="1"/>
</dbReference>
<proteinExistence type="predicted"/>
<accession>A0A3E0TQ94</accession>
<dbReference type="Gene3D" id="1.20.1050.10">
    <property type="match status" value="1"/>
</dbReference>
<evidence type="ECO:0000313" key="3">
    <source>
        <dbReference type="Proteomes" id="UP000256478"/>
    </source>
</evidence>
<evidence type="ECO:0000259" key="1">
    <source>
        <dbReference type="Pfam" id="PF13409"/>
    </source>
</evidence>
<dbReference type="InterPro" id="IPR004045">
    <property type="entry name" value="Glutathione_S-Trfase_N"/>
</dbReference>
<dbReference type="SUPFAM" id="SSF47616">
    <property type="entry name" value="GST C-terminal domain-like"/>
    <property type="match status" value="1"/>
</dbReference>
<dbReference type="Proteomes" id="UP000256478">
    <property type="component" value="Unassembled WGS sequence"/>
</dbReference>
<dbReference type="InterPro" id="IPR036282">
    <property type="entry name" value="Glutathione-S-Trfase_C_sf"/>
</dbReference>
<sequence length="199" mass="22150">MQLTVGTDSTWSLRAWICSQLAQLNIEVNVIDLTNANYKSEIFKYSKTGLVPSLNEGTFAIHDSLAIAEYFNECSGGALYPQSASERALARSLCSELHSGFINIRSQCPFSLDPVPPLSEFSDGIRNELTRIEFIFELAQLPYMFDSAGVVDAFYCILAFRLRAYGINLQGKAGLYQNSLLNWSNLKQAINVAQSWKNA</sequence>
<dbReference type="RefSeq" id="WP_116007343.1">
    <property type="nucleotide sequence ID" value="NZ_QUOU01000001.1"/>
</dbReference>